<proteinExistence type="predicted"/>
<evidence type="ECO:0000313" key="3">
    <source>
        <dbReference type="Proteomes" id="UP000189443"/>
    </source>
</evidence>
<keyword evidence="3" id="KW-1185">Reference proteome</keyword>
<evidence type="ECO:0000313" key="1">
    <source>
        <dbReference type="EMBL" id="AQS65567.1"/>
    </source>
</evidence>
<name>A0A1S6J1E1_9ACTN</name>
<dbReference type="RefSeq" id="WP_055422321.1">
    <property type="nucleotide sequence ID" value="NZ_CP019724.1"/>
</dbReference>
<dbReference type="AlphaFoldDB" id="A0A1S6J1E1"/>
<dbReference type="KEGG" id="spac:B1H29_00075"/>
<organism evidence="1 3">
    <name type="scientific">Streptomyces pactum</name>
    <dbReference type="NCBI Taxonomy" id="68249"/>
    <lineage>
        <taxon>Bacteria</taxon>
        <taxon>Bacillati</taxon>
        <taxon>Actinomycetota</taxon>
        <taxon>Actinomycetes</taxon>
        <taxon>Kitasatosporales</taxon>
        <taxon>Streptomycetaceae</taxon>
        <taxon>Streptomyces</taxon>
    </lineage>
</organism>
<gene>
    <name evidence="1" type="ORF">B1H29_00075</name>
    <name evidence="2" type="ORF">B1H29_36975</name>
</gene>
<dbReference type="KEGG" id="spac:B1H29_36975"/>
<reference evidence="1 3" key="1">
    <citation type="submission" date="2017-02" db="EMBL/GenBank/DDBJ databases">
        <title>Streptomyces pactum ACT12 Genome sequencing and assembly.</title>
        <authorList>
            <person name="Xue Q."/>
            <person name="Yan X."/>
            <person name="Jia L."/>
            <person name="Yan H."/>
        </authorList>
    </citation>
    <scope>NUCLEOTIDE SEQUENCE [LARGE SCALE GENOMIC DNA]</scope>
    <source>
        <strain evidence="1 3">ACT12</strain>
    </source>
</reference>
<sequence>MALWDHGLGISPDRYPVEELLALVVVMNSIDDQVIADRMQSLRPPHQITSSSIQQLAGYLLLEYGDT</sequence>
<accession>A0A1S6J1E1</accession>
<dbReference type="EMBL" id="CP019724">
    <property type="protein sequence ID" value="AQS71684.1"/>
    <property type="molecule type" value="Genomic_DNA"/>
</dbReference>
<evidence type="ECO:0000313" key="2">
    <source>
        <dbReference type="EMBL" id="AQS71684.1"/>
    </source>
</evidence>
<dbReference type="EMBL" id="CP019724">
    <property type="protein sequence ID" value="AQS65567.1"/>
    <property type="molecule type" value="Genomic_DNA"/>
</dbReference>
<protein>
    <submittedName>
        <fullName evidence="1">Uncharacterized protein</fullName>
    </submittedName>
</protein>
<dbReference type="Proteomes" id="UP000189443">
    <property type="component" value="Chromosome"/>
</dbReference>